<name>A0A848KUN4_9ACTN</name>
<dbReference type="EMBL" id="JABBNB010000010">
    <property type="protein sequence ID" value="NMO01939.1"/>
    <property type="molecule type" value="Genomic_DNA"/>
</dbReference>
<dbReference type="PANTHER" id="PTHR43303">
    <property type="entry name" value="NADPH DEHYDROGENASE C23G7.10C-RELATED"/>
    <property type="match status" value="1"/>
</dbReference>
<dbReference type="RefSeq" id="WP_170194441.1">
    <property type="nucleotide sequence ID" value="NZ_JABBNB010000010.1"/>
</dbReference>
<evidence type="ECO:0000259" key="6">
    <source>
        <dbReference type="Pfam" id="PF00724"/>
    </source>
</evidence>
<dbReference type="GO" id="GO:0050661">
    <property type="term" value="F:NADP binding"/>
    <property type="evidence" value="ECO:0007669"/>
    <property type="project" value="InterPro"/>
</dbReference>
<protein>
    <submittedName>
        <fullName evidence="7">NADH:flavin oxidoreductase</fullName>
    </submittedName>
</protein>
<evidence type="ECO:0000256" key="1">
    <source>
        <dbReference type="ARBA" id="ARBA00001917"/>
    </source>
</evidence>
<sequence>MTHSFAGLLAPFTSRNLTLRNRIVMAPMTRMFSPGGVPGDDVAEYYRKRAAGGVGLIITEGSYIPDPAVGPGRRIPHLYGDEAAAGWAKVVEQVHAEGGKIAPQLWHLGIARGTTPKFNPDVESVSPSGLALDGTPAGRALTADDIDKLIEAYVAAARFAVDVGFDALELHGAHGYLLDQFLWRATNRRTDEWGEPTAFPTAVVRAIRAAVGPDFPVIYRFSQWKSNQYDARIADTPGELGEIVTALTEAGVDILHASTRRFGDVAFPDADEHLTLAGWTRKLSSVPTITVGSVGLDKVFADRAGVGMTAARTAGIDSLLTGFDDEQFDLVAIGRALLSDPDWVHKHEQGRADDIVDYDVSFQARLV</sequence>
<keyword evidence="2" id="KW-0285">Flavoprotein</keyword>
<comment type="cofactor">
    <cofactor evidence="1">
        <name>FMN</name>
        <dbReference type="ChEBI" id="CHEBI:58210"/>
    </cofactor>
</comment>
<dbReference type="CDD" id="cd04747">
    <property type="entry name" value="OYE_like_5_FMN"/>
    <property type="match status" value="1"/>
</dbReference>
<dbReference type="InterPro" id="IPR013785">
    <property type="entry name" value="Aldolase_TIM"/>
</dbReference>
<comment type="caution">
    <text evidence="7">The sequence shown here is derived from an EMBL/GenBank/DDBJ whole genome shotgun (WGS) entry which is preliminary data.</text>
</comment>
<evidence type="ECO:0000256" key="3">
    <source>
        <dbReference type="ARBA" id="ARBA00022643"/>
    </source>
</evidence>
<dbReference type="Pfam" id="PF00724">
    <property type="entry name" value="Oxidored_FMN"/>
    <property type="match status" value="1"/>
</dbReference>
<evidence type="ECO:0000256" key="4">
    <source>
        <dbReference type="ARBA" id="ARBA00022857"/>
    </source>
</evidence>
<dbReference type="AlphaFoldDB" id="A0A848KUN4"/>
<evidence type="ECO:0000256" key="2">
    <source>
        <dbReference type="ARBA" id="ARBA00022630"/>
    </source>
</evidence>
<proteinExistence type="predicted"/>
<dbReference type="GO" id="GO:0010181">
    <property type="term" value="F:FMN binding"/>
    <property type="evidence" value="ECO:0007669"/>
    <property type="project" value="InterPro"/>
</dbReference>
<accession>A0A848KUN4</accession>
<keyword evidence="8" id="KW-1185">Reference proteome</keyword>
<evidence type="ECO:0000313" key="7">
    <source>
        <dbReference type="EMBL" id="NMO01939.1"/>
    </source>
</evidence>
<dbReference type="Proteomes" id="UP000550729">
    <property type="component" value="Unassembled WGS sequence"/>
</dbReference>
<dbReference type="SUPFAM" id="SSF51395">
    <property type="entry name" value="FMN-linked oxidoreductases"/>
    <property type="match status" value="1"/>
</dbReference>
<organism evidence="7 8">
    <name type="scientific">Gordonia asplenii</name>
    <dbReference type="NCBI Taxonomy" id="2725283"/>
    <lineage>
        <taxon>Bacteria</taxon>
        <taxon>Bacillati</taxon>
        <taxon>Actinomycetota</taxon>
        <taxon>Actinomycetes</taxon>
        <taxon>Mycobacteriales</taxon>
        <taxon>Gordoniaceae</taxon>
        <taxon>Gordonia</taxon>
    </lineage>
</organism>
<reference evidence="7 8" key="1">
    <citation type="submission" date="2020-04" db="EMBL/GenBank/DDBJ databases">
        <title>Gordonia sp. nov. TBRC 11910.</title>
        <authorList>
            <person name="Suriyachadkun C."/>
        </authorList>
    </citation>
    <scope>NUCLEOTIDE SEQUENCE [LARGE SCALE GENOMIC DNA]</scope>
    <source>
        <strain evidence="7 8">TBRC 11910</strain>
    </source>
</reference>
<evidence type="ECO:0000256" key="5">
    <source>
        <dbReference type="ARBA" id="ARBA00023002"/>
    </source>
</evidence>
<keyword evidence="5" id="KW-0560">Oxidoreductase</keyword>
<dbReference type="InterPro" id="IPR001155">
    <property type="entry name" value="OxRdtase_FMN_N"/>
</dbReference>
<dbReference type="GO" id="GO:0003959">
    <property type="term" value="F:NADPH dehydrogenase activity"/>
    <property type="evidence" value="ECO:0007669"/>
    <property type="project" value="InterPro"/>
</dbReference>
<evidence type="ECO:0000313" key="8">
    <source>
        <dbReference type="Proteomes" id="UP000550729"/>
    </source>
</evidence>
<gene>
    <name evidence="7" type="ORF">HH308_12030</name>
</gene>
<keyword evidence="3" id="KW-0288">FMN</keyword>
<dbReference type="InterPro" id="IPR044152">
    <property type="entry name" value="YqjM-like"/>
</dbReference>
<dbReference type="PANTHER" id="PTHR43303:SF4">
    <property type="entry name" value="NADPH DEHYDROGENASE C23G7.10C-RELATED"/>
    <property type="match status" value="1"/>
</dbReference>
<feature type="domain" description="NADH:flavin oxidoreductase/NADH oxidase N-terminal" evidence="6">
    <location>
        <begin position="8"/>
        <end position="353"/>
    </location>
</feature>
<keyword evidence="4" id="KW-0521">NADP</keyword>
<dbReference type="Gene3D" id="3.20.20.70">
    <property type="entry name" value="Aldolase class I"/>
    <property type="match status" value="1"/>
</dbReference>